<protein>
    <submittedName>
        <fullName evidence="1">Uncharacterized protein</fullName>
    </submittedName>
</protein>
<evidence type="ECO:0000313" key="2">
    <source>
        <dbReference type="Proteomes" id="UP000036045"/>
    </source>
</evidence>
<dbReference type="EMBL" id="LDPH01000001">
    <property type="protein sequence ID" value="KLV28346.1"/>
    <property type="molecule type" value="Genomic_DNA"/>
</dbReference>
<name>A0A0J1IQW4_NIACI</name>
<dbReference type="PATRIC" id="fig|1397.4.peg.204"/>
<sequence length="60" mass="6986">MEMEPVEFRSRNLLFCWTDRSLLGYACGFPSIPAGVKRLLNYITIEDSRLSVFFHKMNKG</sequence>
<organism evidence="1 2">
    <name type="scientific">Niallia circulans</name>
    <name type="common">Bacillus circulans</name>
    <dbReference type="NCBI Taxonomy" id="1397"/>
    <lineage>
        <taxon>Bacteria</taxon>
        <taxon>Bacillati</taxon>
        <taxon>Bacillota</taxon>
        <taxon>Bacilli</taxon>
        <taxon>Bacillales</taxon>
        <taxon>Bacillaceae</taxon>
        <taxon>Niallia</taxon>
    </lineage>
</organism>
<accession>A0A0J1IQW4</accession>
<dbReference type="Proteomes" id="UP000036045">
    <property type="component" value="Unassembled WGS sequence"/>
</dbReference>
<evidence type="ECO:0000313" key="1">
    <source>
        <dbReference type="EMBL" id="KLV28346.1"/>
    </source>
</evidence>
<dbReference type="AlphaFoldDB" id="A0A0J1IQW4"/>
<reference evidence="1 2" key="1">
    <citation type="submission" date="2015-05" db="EMBL/GenBank/DDBJ databases">
        <title>Whole genome sequence and identification of bacterial endophytes from Costus igneus.</title>
        <authorList>
            <person name="Lee Y.P."/>
            <person name="Gan H.M."/>
            <person name="Eng W."/>
            <person name="Wheatley M.S."/>
            <person name="Caraballo A."/>
            <person name="Polter S."/>
            <person name="Savka M.A."/>
            <person name="Hudson A.O."/>
        </authorList>
    </citation>
    <scope>NUCLEOTIDE SEQUENCE [LARGE SCALE GENOMIC DNA]</scope>
    <source>
        <strain evidence="1 2">RIT379</strain>
    </source>
</reference>
<keyword evidence="2" id="KW-1185">Reference proteome</keyword>
<gene>
    <name evidence="1" type="ORF">ABW02_00955</name>
</gene>
<comment type="caution">
    <text evidence="1">The sequence shown here is derived from an EMBL/GenBank/DDBJ whole genome shotgun (WGS) entry which is preliminary data.</text>
</comment>
<proteinExistence type="predicted"/>